<evidence type="ECO:0000256" key="5">
    <source>
        <dbReference type="ARBA" id="ARBA00022741"/>
    </source>
</evidence>
<keyword evidence="2 8" id="KW-0028">Amino-acid biosynthesis</keyword>
<dbReference type="RefSeq" id="WP_110941432.1">
    <property type="nucleotide sequence ID" value="NZ_FQZV01000029.1"/>
</dbReference>
<comment type="function">
    <text evidence="8">Catalyzes the transfer of a phosphate group to glutamate to form L-glutamate 5-phosphate.</text>
</comment>
<dbReference type="InterPro" id="IPR041739">
    <property type="entry name" value="G5K_ProB"/>
</dbReference>
<dbReference type="EMBL" id="FQZV01000029">
    <property type="protein sequence ID" value="SHJ53854.1"/>
    <property type="molecule type" value="Genomic_DNA"/>
</dbReference>
<dbReference type="InterPro" id="IPR019797">
    <property type="entry name" value="Glutamate_5-kinase_CS"/>
</dbReference>
<feature type="binding site" evidence="8">
    <location>
        <begin position="216"/>
        <end position="222"/>
    </location>
    <ligand>
        <name>ATP</name>
        <dbReference type="ChEBI" id="CHEBI:30616"/>
    </ligand>
</feature>
<keyword evidence="4 8" id="KW-0808">Transferase</keyword>
<evidence type="ECO:0000259" key="9">
    <source>
        <dbReference type="Pfam" id="PF00696"/>
    </source>
</evidence>
<evidence type="ECO:0000256" key="8">
    <source>
        <dbReference type="HAMAP-Rule" id="MF_00456"/>
    </source>
</evidence>
<feature type="binding site" evidence="8">
    <location>
        <position position="142"/>
    </location>
    <ligand>
        <name>substrate</name>
    </ligand>
</feature>
<dbReference type="AlphaFoldDB" id="A0A1M6K4E7"/>
<evidence type="ECO:0000256" key="1">
    <source>
        <dbReference type="ARBA" id="ARBA00022490"/>
    </source>
</evidence>
<comment type="pathway">
    <text evidence="8">Amino-acid biosynthesis; L-proline biosynthesis; L-glutamate 5-semialdehyde from L-glutamate: step 1/2.</text>
</comment>
<comment type="subcellular location">
    <subcellularLocation>
        <location evidence="8">Cytoplasm</location>
    </subcellularLocation>
</comment>
<evidence type="ECO:0000256" key="2">
    <source>
        <dbReference type="ARBA" id="ARBA00022605"/>
    </source>
</evidence>
<keyword evidence="11" id="KW-1185">Reference proteome</keyword>
<evidence type="ECO:0000313" key="11">
    <source>
        <dbReference type="Proteomes" id="UP000184536"/>
    </source>
</evidence>
<keyword evidence="5 8" id="KW-0547">Nucleotide-binding</keyword>
<comment type="catalytic activity">
    <reaction evidence="8">
        <text>L-glutamate + ATP = L-glutamyl 5-phosphate + ADP</text>
        <dbReference type="Rhea" id="RHEA:14877"/>
        <dbReference type="ChEBI" id="CHEBI:29985"/>
        <dbReference type="ChEBI" id="CHEBI:30616"/>
        <dbReference type="ChEBI" id="CHEBI:58274"/>
        <dbReference type="ChEBI" id="CHEBI:456216"/>
        <dbReference type="EC" id="2.7.2.11"/>
    </reaction>
</comment>
<dbReference type="InterPro" id="IPR001057">
    <property type="entry name" value="Glu/AcGlu_kinase"/>
</dbReference>
<dbReference type="InterPro" id="IPR005715">
    <property type="entry name" value="Glu_5kinase/COase_Synthase"/>
</dbReference>
<dbReference type="STRING" id="1121919.SAMN02745975_02308"/>
<dbReference type="CDD" id="cd04242">
    <property type="entry name" value="AAK_G5K_ProB"/>
    <property type="match status" value="1"/>
</dbReference>
<evidence type="ECO:0000313" key="10">
    <source>
        <dbReference type="EMBL" id="SHJ53854.1"/>
    </source>
</evidence>
<dbReference type="PANTHER" id="PTHR43654:SF1">
    <property type="entry name" value="ISOPENTENYL PHOSPHATE KINASE"/>
    <property type="match status" value="1"/>
</dbReference>
<dbReference type="OrthoDB" id="9804434at2"/>
<name>A0A1M6K4E7_9FIRM</name>
<sequence>MISTLIENSKKIVIKIGSNTLANEDGSINKQFLKELSDQVAGFVTKGKQIVLVSSGARIAGVATIGKWMRKEDMHYKQALCAIGQVELMDAYRKVFAAHQIHVGQMLLTRDDFSDGSRTLNIRNTLFTLLDEGVVPIINENDTVSVEEIRIGDNDTLAALTTNLWNADLLILFSDIDGLYNKNPNEYQDAELIEKVEDLDRLLETIEVGNTSDFGTGGIVTKLEAAKKVNSYGIPMILASGKKQRILDRLLEGSEKATLFLPNQKNSIKDQIKRTPK</sequence>
<gene>
    <name evidence="8" type="primary">proB</name>
    <name evidence="10" type="ORF">SAMN02745975_02308</name>
</gene>
<dbReference type="GO" id="GO:0005829">
    <property type="term" value="C:cytosol"/>
    <property type="evidence" value="ECO:0007669"/>
    <property type="project" value="TreeGrafter"/>
</dbReference>
<feature type="binding site" evidence="8">
    <location>
        <position position="55"/>
    </location>
    <ligand>
        <name>substrate</name>
    </ligand>
</feature>
<dbReference type="NCBIfam" id="TIGR01027">
    <property type="entry name" value="proB"/>
    <property type="match status" value="1"/>
</dbReference>
<feature type="domain" description="Aspartate/glutamate/uridylate kinase" evidence="9">
    <location>
        <begin position="10"/>
        <end position="239"/>
    </location>
</feature>
<comment type="similarity">
    <text evidence="8">Belongs to the glutamate 5-kinase family.</text>
</comment>
<dbReference type="Gene3D" id="3.40.1160.10">
    <property type="entry name" value="Acetylglutamate kinase-like"/>
    <property type="match status" value="2"/>
</dbReference>
<dbReference type="PIRSF" id="PIRSF000729">
    <property type="entry name" value="GK"/>
    <property type="match status" value="1"/>
</dbReference>
<keyword evidence="7 8" id="KW-0067">ATP-binding</keyword>
<evidence type="ECO:0000256" key="4">
    <source>
        <dbReference type="ARBA" id="ARBA00022679"/>
    </source>
</evidence>
<proteinExistence type="inferred from homology"/>
<dbReference type="PROSITE" id="PS00902">
    <property type="entry name" value="GLUTAMATE_5_KINASE"/>
    <property type="match status" value="1"/>
</dbReference>
<dbReference type="PRINTS" id="PR00474">
    <property type="entry name" value="GLU5KINASE"/>
</dbReference>
<keyword evidence="6 8" id="KW-0418">Kinase</keyword>
<dbReference type="EC" id="2.7.2.11" evidence="8"/>
<dbReference type="SUPFAM" id="SSF53633">
    <property type="entry name" value="Carbamate kinase-like"/>
    <property type="match status" value="1"/>
</dbReference>
<keyword evidence="3 8" id="KW-0641">Proline biosynthesis</keyword>
<keyword evidence="1 8" id="KW-0963">Cytoplasm</keyword>
<feature type="binding site" evidence="8">
    <location>
        <position position="15"/>
    </location>
    <ligand>
        <name>ATP</name>
        <dbReference type="ChEBI" id="CHEBI:30616"/>
    </ligand>
</feature>
<evidence type="ECO:0000256" key="6">
    <source>
        <dbReference type="ARBA" id="ARBA00022777"/>
    </source>
</evidence>
<dbReference type="InterPro" id="IPR036393">
    <property type="entry name" value="AceGlu_kinase-like_sf"/>
</dbReference>
<protein>
    <recommendedName>
        <fullName evidence="8">Glutamate 5-kinase</fullName>
        <ecNumber evidence="8">2.7.2.11</ecNumber>
    </recommendedName>
    <alternativeName>
        <fullName evidence="8">Gamma-glutamyl kinase</fullName>
        <shortName evidence="8">GK</shortName>
    </alternativeName>
</protein>
<dbReference type="UniPathway" id="UPA00098">
    <property type="reaction ID" value="UER00359"/>
</dbReference>
<feature type="binding site" evidence="8">
    <location>
        <begin position="174"/>
        <end position="175"/>
    </location>
    <ligand>
        <name>ATP</name>
        <dbReference type="ChEBI" id="CHEBI:30616"/>
    </ligand>
</feature>
<dbReference type="Pfam" id="PF00696">
    <property type="entry name" value="AA_kinase"/>
    <property type="match status" value="1"/>
</dbReference>
<feature type="binding site" evidence="8">
    <location>
        <position position="154"/>
    </location>
    <ligand>
        <name>substrate</name>
    </ligand>
</feature>
<dbReference type="GO" id="GO:0005524">
    <property type="term" value="F:ATP binding"/>
    <property type="evidence" value="ECO:0007669"/>
    <property type="project" value="UniProtKB-KW"/>
</dbReference>
<dbReference type="GO" id="GO:0004349">
    <property type="term" value="F:glutamate 5-kinase activity"/>
    <property type="evidence" value="ECO:0007669"/>
    <property type="project" value="UniProtKB-UniRule"/>
</dbReference>
<dbReference type="InterPro" id="IPR001048">
    <property type="entry name" value="Asp/Glu/Uridylate_kinase"/>
</dbReference>
<reference evidence="11" key="1">
    <citation type="submission" date="2016-11" db="EMBL/GenBank/DDBJ databases">
        <authorList>
            <person name="Varghese N."/>
            <person name="Submissions S."/>
        </authorList>
    </citation>
    <scope>NUCLEOTIDE SEQUENCE [LARGE SCALE GENOMIC DNA]</scope>
    <source>
        <strain evidence="11">DSM 17957</strain>
    </source>
</reference>
<dbReference type="FunFam" id="3.40.1160.10:FF:000018">
    <property type="entry name" value="Glutamate 5-kinase"/>
    <property type="match status" value="1"/>
</dbReference>
<evidence type="ECO:0000256" key="3">
    <source>
        <dbReference type="ARBA" id="ARBA00022650"/>
    </source>
</evidence>
<accession>A0A1M6K4E7</accession>
<evidence type="ECO:0000256" key="7">
    <source>
        <dbReference type="ARBA" id="ARBA00022840"/>
    </source>
</evidence>
<dbReference type="InterPro" id="IPR011529">
    <property type="entry name" value="Glu_5kinase"/>
</dbReference>
<dbReference type="GO" id="GO:0055129">
    <property type="term" value="P:L-proline biosynthetic process"/>
    <property type="evidence" value="ECO:0007669"/>
    <property type="project" value="UniProtKB-UniRule"/>
</dbReference>
<organism evidence="10 11">
    <name type="scientific">Geosporobacter subterraneus DSM 17957</name>
    <dbReference type="NCBI Taxonomy" id="1121919"/>
    <lineage>
        <taxon>Bacteria</taxon>
        <taxon>Bacillati</taxon>
        <taxon>Bacillota</taxon>
        <taxon>Clostridia</taxon>
        <taxon>Peptostreptococcales</taxon>
        <taxon>Thermotaleaceae</taxon>
        <taxon>Geosporobacter</taxon>
    </lineage>
</organism>
<dbReference type="HAMAP" id="MF_00456">
    <property type="entry name" value="ProB"/>
    <property type="match status" value="1"/>
</dbReference>
<dbReference type="Proteomes" id="UP000184536">
    <property type="component" value="Unassembled WGS sequence"/>
</dbReference>
<dbReference type="PANTHER" id="PTHR43654">
    <property type="entry name" value="GLUTAMATE 5-KINASE"/>
    <property type="match status" value="1"/>
</dbReference>